<evidence type="ECO:0000256" key="5">
    <source>
        <dbReference type="SAM" id="Phobius"/>
    </source>
</evidence>
<dbReference type="PANTHER" id="PTHR28018">
    <property type="entry name" value="RESPIRATORY SUPERCOMPLEX FACTOR 2, MITOCHONDRIAL"/>
    <property type="match status" value="1"/>
</dbReference>
<comment type="subcellular location">
    <subcellularLocation>
        <location evidence="1">Mitochondrion</location>
    </subcellularLocation>
</comment>
<keyword evidence="4 5" id="KW-0472">Membrane</keyword>
<proteinExistence type="predicted"/>
<keyword evidence="2 5" id="KW-0812">Transmembrane</keyword>
<sequence length="231" mass="25914">MKLLTKEEEDAHYEQVLKGGTIGGVVGTVAGFAGVFAASKRYPAFRGLTLPFRAFLVSSTGTFGAIINADRYSMKFQRARDPRNSYKNTTTLANEEALRNQSNYDKFMAWGRENRYPIVFTSWLASMGVALSIVGRSPYLSSAQKLVQARMYAQGLTLAVLIVTAAFEMNDAKDGSGRWETVMVLDPNDPEHKKLVEKKIHKEEWEGQDLWKDMVAAEEKRMADKKSRQSV</sequence>
<comment type="caution">
    <text evidence="7">The sequence shown here is derived from an EMBL/GenBank/DDBJ whole genome shotgun (WGS) entry which is preliminary data.</text>
</comment>
<keyword evidence="3 5" id="KW-1133">Transmembrane helix</keyword>
<gene>
    <name evidence="7" type="ORF">TD95_004267</name>
</gene>
<feature type="transmembrane region" description="Helical" evidence="5">
    <location>
        <begin position="116"/>
        <end position="139"/>
    </location>
</feature>
<dbReference type="InterPro" id="IPR007667">
    <property type="entry name" value="Hypoxia_induced_domain"/>
</dbReference>
<feature type="transmembrane region" description="Helical" evidence="5">
    <location>
        <begin position="21"/>
        <end position="38"/>
    </location>
</feature>
<name>A0A0F4Z9I6_9PEZI</name>
<evidence type="ECO:0000313" key="7">
    <source>
        <dbReference type="EMBL" id="KKA26558.1"/>
    </source>
</evidence>
<accession>A0A0F4Z9I6</accession>
<dbReference type="PANTHER" id="PTHR28018:SF3">
    <property type="entry name" value="RESPIRATORY SUPERCOMPLEX FACTOR 2, MITOCHONDRIAL"/>
    <property type="match status" value="1"/>
</dbReference>
<dbReference type="Pfam" id="PF04588">
    <property type="entry name" value="HIG_1_N"/>
    <property type="match status" value="1"/>
</dbReference>
<dbReference type="AlphaFoldDB" id="A0A0F4Z9I6"/>
<feature type="transmembrane region" description="Helical" evidence="5">
    <location>
        <begin position="50"/>
        <end position="69"/>
    </location>
</feature>
<evidence type="ECO:0000256" key="4">
    <source>
        <dbReference type="ARBA" id="ARBA00023136"/>
    </source>
</evidence>
<evidence type="ECO:0000256" key="1">
    <source>
        <dbReference type="ARBA" id="ARBA00004173"/>
    </source>
</evidence>
<keyword evidence="8" id="KW-1185">Reference proteome</keyword>
<dbReference type="InterPro" id="IPR040153">
    <property type="entry name" value="Rcf2"/>
</dbReference>
<reference evidence="7 8" key="1">
    <citation type="submission" date="2015-03" db="EMBL/GenBank/DDBJ databases">
        <authorList>
            <person name="Radwan O."/>
            <person name="Al-Naeli F.A."/>
            <person name="Rendon G.A."/>
            <person name="Fields C."/>
        </authorList>
    </citation>
    <scope>NUCLEOTIDE SEQUENCE [LARGE SCALE GENOMIC DNA]</scope>
    <source>
        <strain evidence="7">CR-DP1</strain>
    </source>
</reference>
<evidence type="ECO:0000313" key="8">
    <source>
        <dbReference type="Proteomes" id="UP000033483"/>
    </source>
</evidence>
<dbReference type="PROSITE" id="PS51503">
    <property type="entry name" value="HIG1"/>
    <property type="match status" value="1"/>
</dbReference>
<dbReference type="GO" id="GO:0005739">
    <property type="term" value="C:mitochondrion"/>
    <property type="evidence" value="ECO:0007669"/>
    <property type="project" value="UniProtKB-SubCell"/>
</dbReference>
<evidence type="ECO:0000256" key="3">
    <source>
        <dbReference type="ARBA" id="ARBA00022989"/>
    </source>
</evidence>
<dbReference type="Proteomes" id="UP000033483">
    <property type="component" value="Unassembled WGS sequence"/>
</dbReference>
<dbReference type="GO" id="GO:0033617">
    <property type="term" value="P:mitochondrial respiratory chain complex IV assembly"/>
    <property type="evidence" value="ECO:0007669"/>
    <property type="project" value="TreeGrafter"/>
</dbReference>
<feature type="domain" description="HIG1" evidence="6">
    <location>
        <begin position="88"/>
        <end position="179"/>
    </location>
</feature>
<evidence type="ECO:0000259" key="6">
    <source>
        <dbReference type="PROSITE" id="PS51503"/>
    </source>
</evidence>
<feature type="transmembrane region" description="Helical" evidence="5">
    <location>
        <begin position="151"/>
        <end position="169"/>
    </location>
</feature>
<evidence type="ECO:0000256" key="2">
    <source>
        <dbReference type="ARBA" id="ARBA00022692"/>
    </source>
</evidence>
<dbReference type="EMBL" id="LAEV01002104">
    <property type="protein sequence ID" value="KKA26558.1"/>
    <property type="molecule type" value="Genomic_DNA"/>
</dbReference>
<organism evidence="7 8">
    <name type="scientific">Thielaviopsis punctulata</name>
    <dbReference type="NCBI Taxonomy" id="72032"/>
    <lineage>
        <taxon>Eukaryota</taxon>
        <taxon>Fungi</taxon>
        <taxon>Dikarya</taxon>
        <taxon>Ascomycota</taxon>
        <taxon>Pezizomycotina</taxon>
        <taxon>Sordariomycetes</taxon>
        <taxon>Hypocreomycetidae</taxon>
        <taxon>Microascales</taxon>
        <taxon>Ceratocystidaceae</taxon>
        <taxon>Thielaviopsis</taxon>
    </lineage>
</organism>
<dbReference type="OrthoDB" id="1915122at2759"/>
<protein>
    <recommendedName>
        <fullName evidence="6">HIG1 domain-containing protein</fullName>
    </recommendedName>
</protein>